<dbReference type="PROSITE" id="PS50146">
    <property type="entry name" value="DAGK"/>
    <property type="match status" value="1"/>
</dbReference>
<organism evidence="14 15">
    <name type="scientific">Jeotgalibacillus alimentarius</name>
    <dbReference type="NCBI Taxonomy" id="135826"/>
    <lineage>
        <taxon>Bacteria</taxon>
        <taxon>Bacillati</taxon>
        <taxon>Bacillota</taxon>
        <taxon>Bacilli</taxon>
        <taxon>Bacillales</taxon>
        <taxon>Caryophanaceae</taxon>
        <taxon>Jeotgalibacillus</taxon>
    </lineage>
</organism>
<dbReference type="GO" id="GO:0005886">
    <property type="term" value="C:plasma membrane"/>
    <property type="evidence" value="ECO:0007669"/>
    <property type="project" value="TreeGrafter"/>
</dbReference>
<dbReference type="RefSeq" id="WP_041121313.1">
    <property type="nucleotide sequence ID" value="NZ_JXRQ01000011.1"/>
</dbReference>
<dbReference type="AlphaFoldDB" id="A0A0C2SFC2"/>
<sequence>MKKAMLILNPSSGKEEALDHKESVLTVLKEMEYEVTLKETEKEDDATRFAEQACREKYDTVVSMGGDGTLNETITGLAGQDYQPSLGIVPLGTVNDFARALNISMNPEEAIQQLRTAETKRVDIGRINDKYFMNIIALGGIAEATFGVSVEQKTKLGPLAYMIEGFKTIREKEPFEADITYDGVKWEGSALLFLMALTNSVGGFEKLAPDAEVNDGHLHCFVIKDVPLFKLISIMTALLKGELEEDENVEYFKAKEVHVNSDADLISNVDGDEGAHVPLTVEVLSRHIPILCPAALENE</sequence>
<keyword evidence="4" id="KW-0808">Transferase</keyword>
<dbReference type="EMBL" id="JXRQ01000011">
    <property type="protein sequence ID" value="KIL52609.1"/>
    <property type="molecule type" value="Genomic_DNA"/>
</dbReference>
<accession>A0A0C2SFC2</accession>
<dbReference type="PANTHER" id="PTHR12358:SF106">
    <property type="entry name" value="LIPID KINASE YEGS"/>
    <property type="match status" value="1"/>
</dbReference>
<evidence type="ECO:0000256" key="3">
    <source>
        <dbReference type="ARBA" id="ARBA00022516"/>
    </source>
</evidence>
<keyword evidence="7 14" id="KW-0418">Kinase</keyword>
<evidence type="ECO:0000256" key="1">
    <source>
        <dbReference type="ARBA" id="ARBA00001946"/>
    </source>
</evidence>
<dbReference type="Gene3D" id="2.60.200.40">
    <property type="match status" value="1"/>
</dbReference>
<name>A0A0C2SFC2_9BACL</name>
<dbReference type="PATRIC" id="fig|135826.4.peg.632"/>
<comment type="caution">
    <text evidence="14">The sequence shown here is derived from an EMBL/GenBank/DDBJ whole genome shotgun (WGS) entry which is preliminary data.</text>
</comment>
<protein>
    <submittedName>
        <fullName evidence="14">Diacylglycerol kinase</fullName>
    </submittedName>
</protein>
<keyword evidence="8" id="KW-0067">ATP-binding</keyword>
<dbReference type="InterPro" id="IPR001206">
    <property type="entry name" value="Diacylglycerol_kinase_cat_dom"/>
</dbReference>
<keyword evidence="6" id="KW-0547">Nucleotide-binding</keyword>
<keyword evidence="9" id="KW-0460">Magnesium</keyword>
<keyword evidence="11" id="KW-0594">Phospholipid biosynthesis</keyword>
<dbReference type="InterPro" id="IPR045540">
    <property type="entry name" value="YegS/DAGK_C"/>
</dbReference>
<dbReference type="GO" id="GO:0005524">
    <property type="term" value="F:ATP binding"/>
    <property type="evidence" value="ECO:0007669"/>
    <property type="project" value="UniProtKB-KW"/>
</dbReference>
<evidence type="ECO:0000256" key="11">
    <source>
        <dbReference type="ARBA" id="ARBA00023209"/>
    </source>
</evidence>
<proteinExistence type="inferred from homology"/>
<gene>
    <name evidence="14" type="ORF">KP77_06360</name>
</gene>
<dbReference type="STRING" id="135826.KP77_06360"/>
<dbReference type="InterPro" id="IPR016064">
    <property type="entry name" value="NAD/diacylglycerol_kinase_sf"/>
</dbReference>
<reference evidence="14 15" key="1">
    <citation type="submission" date="2015-01" db="EMBL/GenBank/DDBJ databases">
        <title>Genome sequence of Jeotgalibacillus alimentarius.</title>
        <authorList>
            <person name="Goh K.M."/>
            <person name="Chan K.-G."/>
            <person name="Yaakop A.S."/>
            <person name="Ee R."/>
            <person name="Gan H.M."/>
            <person name="Chan C.S."/>
        </authorList>
    </citation>
    <scope>NUCLEOTIDE SEQUENCE [LARGE SCALE GENOMIC DNA]</scope>
    <source>
        <strain evidence="14 15">YKJ-13</strain>
    </source>
</reference>
<evidence type="ECO:0000256" key="9">
    <source>
        <dbReference type="ARBA" id="ARBA00022842"/>
    </source>
</evidence>
<evidence type="ECO:0000256" key="4">
    <source>
        <dbReference type="ARBA" id="ARBA00022679"/>
    </source>
</evidence>
<dbReference type="Pfam" id="PF00781">
    <property type="entry name" value="DAGK_cat"/>
    <property type="match status" value="1"/>
</dbReference>
<dbReference type="InterPro" id="IPR017438">
    <property type="entry name" value="ATP-NAD_kinase_N"/>
</dbReference>
<evidence type="ECO:0000256" key="12">
    <source>
        <dbReference type="ARBA" id="ARBA00023264"/>
    </source>
</evidence>
<evidence type="ECO:0000256" key="10">
    <source>
        <dbReference type="ARBA" id="ARBA00023098"/>
    </source>
</evidence>
<dbReference type="Proteomes" id="UP000031950">
    <property type="component" value="Unassembled WGS sequence"/>
</dbReference>
<dbReference type="Gene3D" id="3.40.50.10330">
    <property type="entry name" value="Probable inorganic polyphosphate/atp-NAD kinase, domain 1"/>
    <property type="match status" value="1"/>
</dbReference>
<dbReference type="InterPro" id="IPR050187">
    <property type="entry name" value="Lipid_Phosphate_FormReg"/>
</dbReference>
<evidence type="ECO:0000313" key="15">
    <source>
        <dbReference type="Proteomes" id="UP000031950"/>
    </source>
</evidence>
<evidence type="ECO:0000256" key="2">
    <source>
        <dbReference type="ARBA" id="ARBA00005983"/>
    </source>
</evidence>
<evidence type="ECO:0000313" key="14">
    <source>
        <dbReference type="EMBL" id="KIL52609.1"/>
    </source>
</evidence>
<keyword evidence="10" id="KW-0443">Lipid metabolism</keyword>
<dbReference type="GO" id="GO:0046872">
    <property type="term" value="F:metal ion binding"/>
    <property type="evidence" value="ECO:0007669"/>
    <property type="project" value="UniProtKB-KW"/>
</dbReference>
<evidence type="ECO:0000259" key="13">
    <source>
        <dbReference type="PROSITE" id="PS50146"/>
    </source>
</evidence>
<dbReference type="NCBIfam" id="TIGR00147">
    <property type="entry name" value="YegS/Rv2252/BmrU family lipid kinase"/>
    <property type="match status" value="1"/>
</dbReference>
<evidence type="ECO:0000256" key="7">
    <source>
        <dbReference type="ARBA" id="ARBA00022777"/>
    </source>
</evidence>
<dbReference type="Pfam" id="PF19279">
    <property type="entry name" value="YegS_C"/>
    <property type="match status" value="1"/>
</dbReference>
<comment type="cofactor">
    <cofactor evidence="1">
        <name>Mg(2+)</name>
        <dbReference type="ChEBI" id="CHEBI:18420"/>
    </cofactor>
</comment>
<evidence type="ECO:0000256" key="5">
    <source>
        <dbReference type="ARBA" id="ARBA00022723"/>
    </source>
</evidence>
<comment type="similarity">
    <text evidence="2">Belongs to the diacylglycerol/lipid kinase family.</text>
</comment>
<dbReference type="SMART" id="SM00046">
    <property type="entry name" value="DAGKc"/>
    <property type="match status" value="1"/>
</dbReference>
<feature type="domain" description="DAGKc" evidence="13">
    <location>
        <begin position="1"/>
        <end position="131"/>
    </location>
</feature>
<dbReference type="InterPro" id="IPR005218">
    <property type="entry name" value="Diacylglycerol/lipid_kinase"/>
</dbReference>
<dbReference type="GO" id="GO:0008654">
    <property type="term" value="P:phospholipid biosynthetic process"/>
    <property type="evidence" value="ECO:0007669"/>
    <property type="project" value="UniProtKB-KW"/>
</dbReference>
<dbReference type="OrthoDB" id="142078at2"/>
<dbReference type="PANTHER" id="PTHR12358">
    <property type="entry name" value="SPHINGOSINE KINASE"/>
    <property type="match status" value="1"/>
</dbReference>
<keyword evidence="5" id="KW-0479">Metal-binding</keyword>
<keyword evidence="3" id="KW-0444">Lipid biosynthesis</keyword>
<evidence type="ECO:0000256" key="8">
    <source>
        <dbReference type="ARBA" id="ARBA00022840"/>
    </source>
</evidence>
<keyword evidence="15" id="KW-1185">Reference proteome</keyword>
<dbReference type="GO" id="GO:0004143">
    <property type="term" value="F:ATP-dependent diacylglycerol kinase activity"/>
    <property type="evidence" value="ECO:0007669"/>
    <property type="project" value="TreeGrafter"/>
</dbReference>
<keyword evidence="12" id="KW-1208">Phospholipid metabolism</keyword>
<dbReference type="SUPFAM" id="SSF111331">
    <property type="entry name" value="NAD kinase/diacylglycerol kinase-like"/>
    <property type="match status" value="1"/>
</dbReference>
<evidence type="ECO:0000256" key="6">
    <source>
        <dbReference type="ARBA" id="ARBA00022741"/>
    </source>
</evidence>